<keyword evidence="3" id="KW-0539">Nucleus</keyword>
<evidence type="ECO:0000256" key="1">
    <source>
        <dbReference type="ARBA" id="ARBA00004123"/>
    </source>
</evidence>
<organism evidence="5 6">
    <name type="scientific">Hesseltinella vesiculosa</name>
    <dbReference type="NCBI Taxonomy" id="101127"/>
    <lineage>
        <taxon>Eukaryota</taxon>
        <taxon>Fungi</taxon>
        <taxon>Fungi incertae sedis</taxon>
        <taxon>Mucoromycota</taxon>
        <taxon>Mucoromycotina</taxon>
        <taxon>Mucoromycetes</taxon>
        <taxon>Mucorales</taxon>
        <taxon>Cunninghamellaceae</taxon>
        <taxon>Hesseltinella</taxon>
    </lineage>
</organism>
<feature type="region of interest" description="Disordered" evidence="4">
    <location>
        <begin position="209"/>
        <end position="241"/>
    </location>
</feature>
<feature type="compositionally biased region" description="Basic and acidic residues" evidence="4">
    <location>
        <begin position="209"/>
        <end position="230"/>
    </location>
</feature>
<protein>
    <recommendedName>
        <fullName evidence="7">Hepatocellular carcinoma-associated antigen 59</fullName>
    </recommendedName>
</protein>
<feature type="region of interest" description="Disordered" evidence="4">
    <location>
        <begin position="129"/>
        <end position="149"/>
    </location>
</feature>
<evidence type="ECO:0008006" key="7">
    <source>
        <dbReference type="Google" id="ProtNLM"/>
    </source>
</evidence>
<dbReference type="GO" id="GO:0005681">
    <property type="term" value="C:spliceosomal complex"/>
    <property type="evidence" value="ECO:0007669"/>
    <property type="project" value="TreeGrafter"/>
</dbReference>
<feature type="compositionally biased region" description="Basic residues" evidence="4">
    <location>
        <begin position="1"/>
        <end position="14"/>
    </location>
</feature>
<dbReference type="InterPro" id="IPR010756">
    <property type="entry name" value="Tls1-like"/>
</dbReference>
<evidence type="ECO:0000256" key="3">
    <source>
        <dbReference type="ARBA" id="ARBA00023242"/>
    </source>
</evidence>
<comment type="caution">
    <text evidence="5">The sequence shown here is derived from an EMBL/GenBank/DDBJ whole genome shotgun (WGS) entry which is preliminary data.</text>
</comment>
<reference evidence="5 6" key="1">
    <citation type="submission" date="2016-07" db="EMBL/GenBank/DDBJ databases">
        <title>Pervasive Adenine N6-methylation of Active Genes in Fungi.</title>
        <authorList>
            <consortium name="DOE Joint Genome Institute"/>
            <person name="Mondo S.J."/>
            <person name="Dannebaum R.O."/>
            <person name="Kuo R.C."/>
            <person name="Labutti K."/>
            <person name="Haridas S."/>
            <person name="Kuo A."/>
            <person name="Salamov A."/>
            <person name="Ahrendt S.R."/>
            <person name="Lipzen A."/>
            <person name="Sullivan W."/>
            <person name="Andreopoulos W.B."/>
            <person name="Clum A."/>
            <person name="Lindquist E."/>
            <person name="Daum C."/>
            <person name="Ramamoorthy G.K."/>
            <person name="Gryganskyi A."/>
            <person name="Culley D."/>
            <person name="Magnuson J.K."/>
            <person name="James T.Y."/>
            <person name="O'Malley M.A."/>
            <person name="Stajich J.E."/>
            <person name="Spatafora J.W."/>
            <person name="Visel A."/>
            <person name="Grigoriev I.V."/>
        </authorList>
    </citation>
    <scope>NUCLEOTIDE SEQUENCE [LARGE SCALE GENOMIC DNA]</scope>
    <source>
        <strain evidence="5 6">NRRL 3301</strain>
    </source>
</reference>
<dbReference type="Pfam" id="PF07052">
    <property type="entry name" value="Hep_59"/>
    <property type="match status" value="1"/>
</dbReference>
<accession>A0A1X2G9N6</accession>
<gene>
    <name evidence="5" type="ORF">DM01DRAFT_1368187</name>
</gene>
<dbReference type="PANTHER" id="PTHR13486">
    <property type="entry name" value="TELOMERE LENGTH AND SILENCING PROTEIN 1 TLS1 FAMILY MEMBER"/>
    <property type="match status" value="1"/>
</dbReference>
<dbReference type="AlphaFoldDB" id="A0A1X2G9N6"/>
<dbReference type="OrthoDB" id="5627at2759"/>
<keyword evidence="6" id="KW-1185">Reference proteome</keyword>
<dbReference type="STRING" id="101127.A0A1X2G9N6"/>
<dbReference type="PANTHER" id="PTHR13486:SF2">
    <property type="entry name" value="SPLICING FACTOR C9ORF78"/>
    <property type="match status" value="1"/>
</dbReference>
<feature type="region of interest" description="Disordered" evidence="4">
    <location>
        <begin position="45"/>
        <end position="80"/>
    </location>
</feature>
<evidence type="ECO:0000256" key="4">
    <source>
        <dbReference type="SAM" id="MobiDB-lite"/>
    </source>
</evidence>
<comment type="similarity">
    <text evidence="2">Belongs to the TLS1 family.</text>
</comment>
<evidence type="ECO:0000313" key="5">
    <source>
        <dbReference type="EMBL" id="ORX48593.1"/>
    </source>
</evidence>
<sequence length="258" mass="29752">MAIIKKQKNYRKKRQDSDEEQLDPSTTDAVSDTIEDLQEIRRLRRKQGGVDAEKLLKGETKKKKPAKKDDATGGWNLKTGGLVDKEGYIAGKGAEEEEGKSKKLKLEAFTTQTNKVDVDKHMMEYIESELRKRRGENETAEDKQQDSEQGMQDIYEELYHLPKHLQISGAQVKEGNVQHSAQMLSVIPEVDLGVSAQLKNIEETERAKRKLMEGEQESKRPEAAIQHRFDTQGIRPDQRQWATDQAVEERFRKRMRQF</sequence>
<dbReference type="EMBL" id="MCGT01000029">
    <property type="protein sequence ID" value="ORX48593.1"/>
    <property type="molecule type" value="Genomic_DNA"/>
</dbReference>
<evidence type="ECO:0000313" key="6">
    <source>
        <dbReference type="Proteomes" id="UP000242146"/>
    </source>
</evidence>
<feature type="region of interest" description="Disordered" evidence="4">
    <location>
        <begin position="1"/>
        <end position="32"/>
    </location>
</feature>
<name>A0A1X2G9N6_9FUNG</name>
<feature type="compositionally biased region" description="Basic and acidic residues" evidence="4">
    <location>
        <begin position="129"/>
        <end position="146"/>
    </location>
</feature>
<dbReference type="Proteomes" id="UP000242146">
    <property type="component" value="Unassembled WGS sequence"/>
</dbReference>
<dbReference type="GO" id="GO:0000398">
    <property type="term" value="P:mRNA splicing, via spliceosome"/>
    <property type="evidence" value="ECO:0007669"/>
    <property type="project" value="TreeGrafter"/>
</dbReference>
<comment type="subcellular location">
    <subcellularLocation>
        <location evidence="1">Nucleus</location>
    </subcellularLocation>
</comment>
<evidence type="ECO:0000256" key="2">
    <source>
        <dbReference type="ARBA" id="ARBA00007643"/>
    </source>
</evidence>
<proteinExistence type="inferred from homology"/>